<name>A0ABP0PKQ9_9DINO</name>
<keyword evidence="2" id="KW-1185">Reference proteome</keyword>
<gene>
    <name evidence="1" type="ORF">CCMP2556_LOCUS37614</name>
</gene>
<sequence>MRRPAVEACYGGEKNWKDEGASLSPGHKSFVVCEYLPIASVCTTWLQQLFGTCHLCFPWSESFWHQGGALSHPSIKSCFVSLRVVWALVEELNEVDDRIQEGYILLKESCDVIYLPGLSMSWSHYCHKCRVKNEEFMLMCLATPLSLYYNEVFGYKELLDEHVKQEGFLEKIRANPQHPLFETKFSSNPSRVERIEENLGLATFATFGPYPPHATFKVLLATLLLP</sequence>
<evidence type="ECO:0000313" key="2">
    <source>
        <dbReference type="Proteomes" id="UP001642484"/>
    </source>
</evidence>
<dbReference type="Proteomes" id="UP001642484">
    <property type="component" value="Unassembled WGS sequence"/>
</dbReference>
<accession>A0ABP0PKQ9</accession>
<protein>
    <submittedName>
        <fullName evidence="1">Uncharacterized protein</fullName>
    </submittedName>
</protein>
<proteinExistence type="predicted"/>
<evidence type="ECO:0000313" key="1">
    <source>
        <dbReference type="EMBL" id="CAK9076336.1"/>
    </source>
</evidence>
<organism evidence="1 2">
    <name type="scientific">Durusdinium trenchii</name>
    <dbReference type="NCBI Taxonomy" id="1381693"/>
    <lineage>
        <taxon>Eukaryota</taxon>
        <taxon>Sar</taxon>
        <taxon>Alveolata</taxon>
        <taxon>Dinophyceae</taxon>
        <taxon>Suessiales</taxon>
        <taxon>Symbiodiniaceae</taxon>
        <taxon>Durusdinium</taxon>
    </lineage>
</organism>
<reference evidence="1 2" key="1">
    <citation type="submission" date="2024-02" db="EMBL/GenBank/DDBJ databases">
        <authorList>
            <person name="Chen Y."/>
            <person name="Shah S."/>
            <person name="Dougan E. K."/>
            <person name="Thang M."/>
            <person name="Chan C."/>
        </authorList>
    </citation>
    <scope>NUCLEOTIDE SEQUENCE [LARGE SCALE GENOMIC DNA]</scope>
</reference>
<comment type="caution">
    <text evidence="1">The sequence shown here is derived from an EMBL/GenBank/DDBJ whole genome shotgun (WGS) entry which is preliminary data.</text>
</comment>
<dbReference type="EMBL" id="CAXAMN010023262">
    <property type="protein sequence ID" value="CAK9076336.1"/>
    <property type="molecule type" value="Genomic_DNA"/>
</dbReference>